<dbReference type="PANTHER" id="PTHR14428">
    <property type="entry name" value="NUCLEOLAR COMPLEX PROTEIN 3"/>
    <property type="match status" value="1"/>
</dbReference>
<dbReference type="InterPro" id="IPR011501">
    <property type="entry name" value="Noc3_N"/>
</dbReference>
<protein>
    <submittedName>
        <fullName evidence="3">Nucleolar complex protein 3 homolog</fullName>
    </submittedName>
</protein>
<feature type="region of interest" description="Disordered" evidence="1">
    <location>
        <begin position="1"/>
        <end position="128"/>
    </location>
</feature>
<gene>
    <name evidence="3" type="ORF">GBAR_LOCUS27821</name>
</gene>
<feature type="compositionally biased region" description="Polar residues" evidence="1">
    <location>
        <begin position="16"/>
        <end position="28"/>
    </location>
</feature>
<evidence type="ECO:0000313" key="4">
    <source>
        <dbReference type="Proteomes" id="UP001174909"/>
    </source>
</evidence>
<feature type="domain" description="Nucleolar complex-associated protein 3 N-terminal" evidence="2">
    <location>
        <begin position="175"/>
        <end position="270"/>
    </location>
</feature>
<dbReference type="Proteomes" id="UP001174909">
    <property type="component" value="Unassembled WGS sequence"/>
</dbReference>
<dbReference type="EMBL" id="CASHTH010003883">
    <property type="protein sequence ID" value="CAI8050716.1"/>
    <property type="molecule type" value="Genomic_DNA"/>
</dbReference>
<feature type="compositionally biased region" description="Acidic residues" evidence="1">
    <location>
        <begin position="40"/>
        <end position="51"/>
    </location>
</feature>
<comment type="caution">
    <text evidence="3">The sequence shown here is derived from an EMBL/GenBank/DDBJ whole genome shotgun (WGS) entry which is preliminary data.</text>
</comment>
<dbReference type="Pfam" id="PF07540">
    <property type="entry name" value="NOC3p"/>
    <property type="match status" value="1"/>
</dbReference>
<dbReference type="GO" id="GO:0003682">
    <property type="term" value="F:chromatin binding"/>
    <property type="evidence" value="ECO:0007669"/>
    <property type="project" value="TreeGrafter"/>
</dbReference>
<dbReference type="GO" id="GO:0005730">
    <property type="term" value="C:nucleolus"/>
    <property type="evidence" value="ECO:0007669"/>
    <property type="project" value="TreeGrafter"/>
</dbReference>
<reference evidence="3" key="1">
    <citation type="submission" date="2023-03" db="EMBL/GenBank/DDBJ databases">
        <authorList>
            <person name="Steffen K."/>
            <person name="Cardenas P."/>
        </authorList>
    </citation>
    <scope>NUCLEOTIDE SEQUENCE</scope>
</reference>
<feature type="compositionally biased region" description="Basic residues" evidence="1">
    <location>
        <begin position="1"/>
        <end position="10"/>
    </location>
</feature>
<keyword evidence="4" id="KW-1185">Reference proteome</keyword>
<name>A0AA35TN90_GEOBA</name>
<sequence length="303" mass="32582">MPKRRGRRGGGGRGQKSPSTGLQGTGSTVKMPEDIIGGSESDEELGEEELEGLGVEDMRTISRMGLNDRGEKRTKRRQSEGEGLEDTLGDSTVGRRRKRRREVEEGEGEGGEDGASWEGVRSGGGGVDEDGEGVHYLLPLKAGGKLVLQPPVPIPNVEKLSTAALLARREAALDQKKSAIADLASSLVEAPEDNISNVQRLLVFCTEREAQVACTVRRLATASLAAVFKDIAPSYHIRELTEEEKATKVSKDVRKLRLFEETLLSSYQSYLSLLNDYVETGLGGGGGGGSGGQGRKKKEARYL</sequence>
<feature type="compositionally biased region" description="Basic and acidic residues" evidence="1">
    <location>
        <begin position="56"/>
        <end position="71"/>
    </location>
</feature>
<evidence type="ECO:0000256" key="1">
    <source>
        <dbReference type="SAM" id="MobiDB-lite"/>
    </source>
</evidence>
<dbReference type="PANTHER" id="PTHR14428:SF5">
    <property type="entry name" value="NUCLEOLAR COMPLEX PROTEIN 3 HOMOLOG"/>
    <property type="match status" value="1"/>
</dbReference>
<dbReference type="InterPro" id="IPR016903">
    <property type="entry name" value="Nucleolar_cplx-assoc_3"/>
</dbReference>
<evidence type="ECO:0000313" key="3">
    <source>
        <dbReference type="EMBL" id="CAI8050716.1"/>
    </source>
</evidence>
<evidence type="ECO:0000259" key="2">
    <source>
        <dbReference type="Pfam" id="PF07540"/>
    </source>
</evidence>
<proteinExistence type="predicted"/>
<dbReference type="AlphaFoldDB" id="A0AA35TN90"/>
<dbReference type="GO" id="GO:0006270">
    <property type="term" value="P:DNA replication initiation"/>
    <property type="evidence" value="ECO:0007669"/>
    <property type="project" value="TreeGrafter"/>
</dbReference>
<accession>A0AA35TN90</accession>
<organism evidence="3 4">
    <name type="scientific">Geodia barretti</name>
    <name type="common">Barrett's horny sponge</name>
    <dbReference type="NCBI Taxonomy" id="519541"/>
    <lineage>
        <taxon>Eukaryota</taxon>
        <taxon>Metazoa</taxon>
        <taxon>Porifera</taxon>
        <taxon>Demospongiae</taxon>
        <taxon>Heteroscleromorpha</taxon>
        <taxon>Tetractinellida</taxon>
        <taxon>Astrophorina</taxon>
        <taxon>Geodiidae</taxon>
        <taxon>Geodia</taxon>
    </lineage>
</organism>